<dbReference type="GO" id="GO:0016758">
    <property type="term" value="F:hexosyltransferase activity"/>
    <property type="evidence" value="ECO:0007669"/>
    <property type="project" value="InterPro"/>
</dbReference>
<gene>
    <name evidence="7" type="ORF">DFQ01_10657</name>
</gene>
<evidence type="ECO:0000259" key="5">
    <source>
        <dbReference type="Pfam" id="PF04101"/>
    </source>
</evidence>
<dbReference type="InterPro" id="IPR009695">
    <property type="entry name" value="Diacylglyc_glucosyltr_N"/>
</dbReference>
<dbReference type="InterPro" id="IPR007235">
    <property type="entry name" value="Glyco_trans_28_C"/>
</dbReference>
<dbReference type="Pfam" id="PF06925">
    <property type="entry name" value="MGDG_synth"/>
    <property type="match status" value="1"/>
</dbReference>
<comment type="caution">
    <text evidence="7">The sequence shown here is derived from an EMBL/GenBank/DDBJ whole genome shotgun (WGS) entry which is preliminary data.</text>
</comment>
<feature type="domain" description="Glycosyl transferase family 28 C-terminal" evidence="5">
    <location>
        <begin position="212"/>
        <end position="318"/>
    </location>
</feature>
<reference evidence="7 8" key="1">
    <citation type="submission" date="2018-05" db="EMBL/GenBank/DDBJ databases">
        <title>Genomic Encyclopedia of Type Strains, Phase III (KMG-III): the genomes of soil and plant-associated and newly described type strains.</title>
        <authorList>
            <person name="Whitman W."/>
        </authorList>
    </citation>
    <scope>NUCLEOTIDE SEQUENCE [LARGE SCALE GENOMIC DNA]</scope>
    <source>
        <strain evidence="7 8">CECT 5696</strain>
    </source>
</reference>
<name>A0A2V2YVX8_9BACL</name>
<dbReference type="Gene3D" id="3.40.50.2000">
    <property type="entry name" value="Glycogen Phosphorylase B"/>
    <property type="match status" value="1"/>
</dbReference>
<dbReference type="Proteomes" id="UP000246635">
    <property type="component" value="Unassembled WGS sequence"/>
</dbReference>
<dbReference type="PANTHER" id="PTHR43025:SF3">
    <property type="entry name" value="MONOGALACTOSYLDIACYLGLYCEROL SYNTHASE 1, CHLOROPLASTIC"/>
    <property type="match status" value="1"/>
</dbReference>
<evidence type="ECO:0000256" key="4">
    <source>
        <dbReference type="ARBA" id="ARBA00022679"/>
    </source>
</evidence>
<keyword evidence="3" id="KW-0328">Glycosyltransferase</keyword>
<organism evidence="7 8">
    <name type="scientific">Paenibacillus cellulosilyticus</name>
    <dbReference type="NCBI Taxonomy" id="375489"/>
    <lineage>
        <taxon>Bacteria</taxon>
        <taxon>Bacillati</taxon>
        <taxon>Bacillota</taxon>
        <taxon>Bacilli</taxon>
        <taxon>Bacillales</taxon>
        <taxon>Paenibacillaceae</taxon>
        <taxon>Paenibacillus</taxon>
    </lineage>
</organism>
<proteinExistence type="inferred from homology"/>
<comment type="subcellular location">
    <subcellularLocation>
        <location evidence="1">Membrane</location>
    </subcellularLocation>
</comment>
<feature type="domain" description="Diacylglycerol glucosyltransferase N-terminal" evidence="6">
    <location>
        <begin position="18"/>
        <end position="180"/>
    </location>
</feature>
<evidence type="ECO:0000259" key="6">
    <source>
        <dbReference type="Pfam" id="PF06925"/>
    </source>
</evidence>
<comment type="similarity">
    <text evidence="2">Belongs to the glycosyltransferase 28 family.</text>
</comment>
<protein>
    <submittedName>
        <fullName evidence="7">Processive 1,2-diacylglycerol beta-glucosyltransferase</fullName>
    </submittedName>
</protein>
<accession>A0A2V2YVX8</accession>
<keyword evidence="4 7" id="KW-0808">Transferase</keyword>
<keyword evidence="8" id="KW-1185">Reference proteome</keyword>
<dbReference type="OrthoDB" id="9815663at2"/>
<dbReference type="InterPro" id="IPR050519">
    <property type="entry name" value="Glycosyltransf_28_UgtP"/>
</dbReference>
<dbReference type="Pfam" id="PF04101">
    <property type="entry name" value="Glyco_tran_28_C"/>
    <property type="match status" value="1"/>
</dbReference>
<dbReference type="AlphaFoldDB" id="A0A2V2YVX8"/>
<evidence type="ECO:0000256" key="2">
    <source>
        <dbReference type="ARBA" id="ARBA00006962"/>
    </source>
</evidence>
<evidence type="ECO:0000256" key="1">
    <source>
        <dbReference type="ARBA" id="ARBA00004370"/>
    </source>
</evidence>
<sequence>MSDKPKILIIYAKYGEGHYQVARAMKERLERMKRFDVTMLDVFAMAHPLWDKWTRFAFHQGSIYCPKLYGWIYEYTNRIDPECRLNQWMRLMGMDRIKEIAKRERPDLVLHTFPYLATAEMDAAVMGDCICMTIVTDYVLHNRWLHPNTDRYFVASEQMKSWLIDKGVPAHRVIVSGIPVRSSFLRNVAQHEVYQKYGLNTAKPMILMMAGANGVYAKVKSDIDDLMARQDAEIVVVCGHNDSVLRTLTKQFKHANQVHVVGFIEHIEELMSAASCLITKAGGVTLAEARVVGLPVVVHRPLPGQEKGNAEYWQKQGFVQIVADRSGMNDAVQRALLWKRRFIYEYGDGYHTQEVHAADMVTEEIVRFMATHVKKTIGARATGRLLMD</sequence>
<evidence type="ECO:0000313" key="8">
    <source>
        <dbReference type="Proteomes" id="UP000246635"/>
    </source>
</evidence>
<dbReference type="PANTHER" id="PTHR43025">
    <property type="entry name" value="MONOGALACTOSYLDIACYLGLYCEROL SYNTHASE"/>
    <property type="match status" value="1"/>
</dbReference>
<evidence type="ECO:0000313" key="7">
    <source>
        <dbReference type="EMBL" id="PWW04774.1"/>
    </source>
</evidence>
<evidence type="ECO:0000256" key="3">
    <source>
        <dbReference type="ARBA" id="ARBA00022676"/>
    </source>
</evidence>
<dbReference type="RefSeq" id="WP_110043893.1">
    <property type="nucleotide sequence ID" value="NZ_CP054612.1"/>
</dbReference>
<dbReference type="GO" id="GO:0016020">
    <property type="term" value="C:membrane"/>
    <property type="evidence" value="ECO:0007669"/>
    <property type="project" value="UniProtKB-SubCell"/>
</dbReference>
<dbReference type="EMBL" id="QGTQ01000006">
    <property type="protein sequence ID" value="PWW04774.1"/>
    <property type="molecule type" value="Genomic_DNA"/>
</dbReference>
<dbReference type="SUPFAM" id="SSF53756">
    <property type="entry name" value="UDP-Glycosyltransferase/glycogen phosphorylase"/>
    <property type="match status" value="1"/>
</dbReference>
<dbReference type="GO" id="GO:0009247">
    <property type="term" value="P:glycolipid biosynthetic process"/>
    <property type="evidence" value="ECO:0007669"/>
    <property type="project" value="InterPro"/>
</dbReference>